<feature type="domain" description="Peptidase M16 N-terminal" evidence="7">
    <location>
        <begin position="76"/>
        <end position="198"/>
    </location>
</feature>
<dbReference type="PANTHER" id="PTHR43690">
    <property type="entry name" value="NARDILYSIN"/>
    <property type="match status" value="1"/>
</dbReference>
<dbReference type="Proteomes" id="UP000264071">
    <property type="component" value="Unassembled WGS sequence"/>
</dbReference>
<dbReference type="InterPro" id="IPR011249">
    <property type="entry name" value="Metalloenz_LuxS/M16"/>
</dbReference>
<protein>
    <submittedName>
        <fullName evidence="9">Insulinase family protein</fullName>
    </submittedName>
</protein>
<organism evidence="9 10">
    <name type="scientific">Gemmatimonas aurantiaca</name>
    <dbReference type="NCBI Taxonomy" id="173480"/>
    <lineage>
        <taxon>Bacteria</taxon>
        <taxon>Pseudomonadati</taxon>
        <taxon>Gemmatimonadota</taxon>
        <taxon>Gemmatimonadia</taxon>
        <taxon>Gemmatimonadales</taxon>
        <taxon>Gemmatimonadaceae</taxon>
        <taxon>Gemmatimonas</taxon>
    </lineage>
</organism>
<dbReference type="Pfam" id="PF05193">
    <property type="entry name" value="Peptidase_M16_C"/>
    <property type="match status" value="1"/>
</dbReference>
<dbReference type="InterPro" id="IPR011765">
    <property type="entry name" value="Pept_M16_N"/>
</dbReference>
<dbReference type="GO" id="GO:0006508">
    <property type="term" value="P:proteolysis"/>
    <property type="evidence" value="ECO:0007669"/>
    <property type="project" value="UniProtKB-KW"/>
</dbReference>
<keyword evidence="5" id="KW-0482">Metalloprotease</keyword>
<sequence>MSKQDQASHKDPHPRHRMPASISRTSGRPRLLRWGLCALLLAAPASAVMVAPLQAQSRAELDKVLRRKLLANGMEVIVVENHGVPIATLEINVRNGAFTQSPEYAGLAHMYEHMFFKANKDLPDAEAFTERAGELGAVFNGTTQEERVNYFLTLPADSVVGGLKFLASALINPSFREDELAAEKEVVLGEYDRNEAQPGFDFQQKATALLYPGQFSRKNTIGDRKVIANVTPAQMREIQRKYYVPNNSALIVTGDVDPEKIFAMAEQIFGGWPKGADPFVADPIPAIPALESNKAQISVEPINAVAVLIQWQGPSVGKDPGATFAADVFSDVLNTPGSTFQKNLVDTGLWQGVGVNYYTLNHTGPISISGQTTPDKYRAAMAALEREIAKFTDPTYITPREIEAVKAQRAVSSAFGIEKASEIAHTIGFWWSVANLDYFMSYTDQMAQQRITDLMRYTRTYIAGKPRVTNVLLSAEARRAIGLTESELLTPTTRPVVRP</sequence>
<dbReference type="Gene3D" id="3.30.830.10">
    <property type="entry name" value="Metalloenzyme, LuxS/M16 peptidase-like"/>
    <property type="match status" value="2"/>
</dbReference>
<dbReference type="PANTHER" id="PTHR43690:SF17">
    <property type="entry name" value="PROTEIN YHJJ"/>
    <property type="match status" value="1"/>
</dbReference>
<feature type="region of interest" description="Disordered" evidence="6">
    <location>
        <begin position="1"/>
        <end position="24"/>
    </location>
</feature>
<evidence type="ECO:0000313" key="10">
    <source>
        <dbReference type="Proteomes" id="UP000264071"/>
    </source>
</evidence>
<dbReference type="SUPFAM" id="SSF63411">
    <property type="entry name" value="LuxS/MPP-like metallohydrolase"/>
    <property type="match status" value="2"/>
</dbReference>
<dbReference type="InterPro" id="IPR050626">
    <property type="entry name" value="Peptidase_M16"/>
</dbReference>
<dbReference type="GO" id="GO:0008237">
    <property type="term" value="F:metallopeptidase activity"/>
    <property type="evidence" value="ECO:0007669"/>
    <property type="project" value="UniProtKB-KW"/>
</dbReference>
<feature type="domain" description="Peptidase M16 C-terminal" evidence="8">
    <location>
        <begin position="229"/>
        <end position="408"/>
    </location>
</feature>
<evidence type="ECO:0000256" key="6">
    <source>
        <dbReference type="SAM" id="MobiDB-lite"/>
    </source>
</evidence>
<evidence type="ECO:0000256" key="1">
    <source>
        <dbReference type="ARBA" id="ARBA00007261"/>
    </source>
</evidence>
<comment type="similarity">
    <text evidence="1">Belongs to the peptidase M16 family.</text>
</comment>
<comment type="caution">
    <text evidence="9">The sequence shown here is derived from an EMBL/GenBank/DDBJ whole genome shotgun (WGS) entry which is preliminary data.</text>
</comment>
<evidence type="ECO:0000256" key="4">
    <source>
        <dbReference type="ARBA" id="ARBA00022833"/>
    </source>
</evidence>
<evidence type="ECO:0000259" key="8">
    <source>
        <dbReference type="Pfam" id="PF05193"/>
    </source>
</evidence>
<accession>A0A3D4V5K1</accession>
<proteinExistence type="inferred from homology"/>
<gene>
    <name evidence="9" type="ORF">DGD08_00085</name>
</gene>
<dbReference type="AlphaFoldDB" id="A0A3D4V5K1"/>
<feature type="compositionally biased region" description="Basic and acidic residues" evidence="6">
    <location>
        <begin position="1"/>
        <end position="11"/>
    </location>
</feature>
<name>A0A3D4V5K1_9BACT</name>
<evidence type="ECO:0000313" key="9">
    <source>
        <dbReference type="EMBL" id="HCT55587.1"/>
    </source>
</evidence>
<evidence type="ECO:0000259" key="7">
    <source>
        <dbReference type="Pfam" id="PF00675"/>
    </source>
</evidence>
<evidence type="ECO:0000256" key="3">
    <source>
        <dbReference type="ARBA" id="ARBA00022801"/>
    </source>
</evidence>
<dbReference type="InterPro" id="IPR007863">
    <property type="entry name" value="Peptidase_M16_C"/>
</dbReference>
<dbReference type="Pfam" id="PF00675">
    <property type="entry name" value="Peptidase_M16"/>
    <property type="match status" value="1"/>
</dbReference>
<dbReference type="EMBL" id="DPIY01000001">
    <property type="protein sequence ID" value="HCT55587.1"/>
    <property type="molecule type" value="Genomic_DNA"/>
</dbReference>
<evidence type="ECO:0000256" key="2">
    <source>
        <dbReference type="ARBA" id="ARBA00022670"/>
    </source>
</evidence>
<evidence type="ECO:0000256" key="5">
    <source>
        <dbReference type="ARBA" id="ARBA00023049"/>
    </source>
</evidence>
<dbReference type="GO" id="GO:0046872">
    <property type="term" value="F:metal ion binding"/>
    <property type="evidence" value="ECO:0007669"/>
    <property type="project" value="InterPro"/>
</dbReference>
<dbReference type="OMA" id="HTLSFWW"/>
<keyword evidence="4" id="KW-0862">Zinc</keyword>
<keyword evidence="2" id="KW-0645">Protease</keyword>
<reference evidence="9 10" key="1">
    <citation type="journal article" date="2018" name="Nat. Biotechnol.">
        <title>A standardized bacterial taxonomy based on genome phylogeny substantially revises the tree of life.</title>
        <authorList>
            <person name="Parks D.H."/>
            <person name="Chuvochina M."/>
            <person name="Waite D.W."/>
            <person name="Rinke C."/>
            <person name="Skarshewski A."/>
            <person name="Chaumeil P.A."/>
            <person name="Hugenholtz P."/>
        </authorList>
    </citation>
    <scope>NUCLEOTIDE SEQUENCE [LARGE SCALE GENOMIC DNA]</scope>
    <source>
        <strain evidence="9">UBA8844</strain>
    </source>
</reference>
<keyword evidence="3" id="KW-0378">Hydrolase</keyword>